<reference evidence="4" key="1">
    <citation type="journal article" date="2020" name="Stud. Mycol.">
        <title>101 Dothideomycetes genomes: a test case for predicting lifestyles and emergence of pathogens.</title>
        <authorList>
            <person name="Haridas S."/>
            <person name="Albert R."/>
            <person name="Binder M."/>
            <person name="Bloem J."/>
            <person name="Labutti K."/>
            <person name="Salamov A."/>
            <person name="Andreopoulos B."/>
            <person name="Baker S."/>
            <person name="Barry K."/>
            <person name="Bills G."/>
            <person name="Bluhm B."/>
            <person name="Cannon C."/>
            <person name="Castanera R."/>
            <person name="Culley D."/>
            <person name="Daum C."/>
            <person name="Ezra D."/>
            <person name="Gonzalez J."/>
            <person name="Henrissat B."/>
            <person name="Kuo A."/>
            <person name="Liang C."/>
            <person name="Lipzen A."/>
            <person name="Lutzoni F."/>
            <person name="Magnuson J."/>
            <person name="Mondo S."/>
            <person name="Nolan M."/>
            <person name="Ohm R."/>
            <person name="Pangilinan J."/>
            <person name="Park H.-J."/>
            <person name="Ramirez L."/>
            <person name="Alfaro M."/>
            <person name="Sun H."/>
            <person name="Tritt A."/>
            <person name="Yoshinaga Y."/>
            <person name="Zwiers L.-H."/>
            <person name="Turgeon B."/>
            <person name="Goodwin S."/>
            <person name="Spatafora J."/>
            <person name="Crous P."/>
            <person name="Grigoriev I."/>
        </authorList>
    </citation>
    <scope>NUCLEOTIDE SEQUENCE</scope>
    <source>
        <strain evidence="4">CBS 116435</strain>
    </source>
</reference>
<dbReference type="PROSITE" id="PS50048">
    <property type="entry name" value="ZN2_CY6_FUNGAL_2"/>
    <property type="match status" value="1"/>
</dbReference>
<accession>A0A9P4QBD8</accession>
<feature type="region of interest" description="Disordered" evidence="2">
    <location>
        <begin position="131"/>
        <end position="196"/>
    </location>
</feature>
<dbReference type="EMBL" id="MU003780">
    <property type="protein sequence ID" value="KAF2722860.1"/>
    <property type="molecule type" value="Genomic_DNA"/>
</dbReference>
<feature type="region of interest" description="Disordered" evidence="2">
    <location>
        <begin position="1"/>
        <end position="36"/>
    </location>
</feature>
<dbReference type="GO" id="GO:0008270">
    <property type="term" value="F:zinc ion binding"/>
    <property type="evidence" value="ECO:0007669"/>
    <property type="project" value="InterPro"/>
</dbReference>
<proteinExistence type="predicted"/>
<feature type="domain" description="Zn(2)-C6 fungal-type" evidence="3">
    <location>
        <begin position="92"/>
        <end position="120"/>
    </location>
</feature>
<evidence type="ECO:0000313" key="4">
    <source>
        <dbReference type="EMBL" id="KAF2722860.1"/>
    </source>
</evidence>
<feature type="compositionally biased region" description="Low complexity" evidence="2">
    <location>
        <begin position="7"/>
        <end position="22"/>
    </location>
</feature>
<dbReference type="Pfam" id="PF00172">
    <property type="entry name" value="Zn_clus"/>
    <property type="match status" value="1"/>
</dbReference>
<evidence type="ECO:0000259" key="3">
    <source>
        <dbReference type="PROSITE" id="PS50048"/>
    </source>
</evidence>
<dbReference type="CDD" id="cd00067">
    <property type="entry name" value="GAL4"/>
    <property type="match status" value="1"/>
</dbReference>
<dbReference type="SMART" id="SM00066">
    <property type="entry name" value="GAL4"/>
    <property type="match status" value="1"/>
</dbReference>
<keyword evidence="1" id="KW-0539">Nucleus</keyword>
<dbReference type="InterPro" id="IPR053175">
    <property type="entry name" value="DHMBA_Reg_Transcription_Factor"/>
</dbReference>
<dbReference type="PANTHER" id="PTHR38791">
    <property type="entry name" value="ZN(II)2CYS6 TRANSCRIPTION FACTOR (EUROFUNG)-RELATED-RELATED"/>
    <property type="match status" value="1"/>
</dbReference>
<feature type="compositionally biased region" description="Low complexity" evidence="2">
    <location>
        <begin position="139"/>
        <end position="161"/>
    </location>
</feature>
<feature type="region of interest" description="Disordered" evidence="2">
    <location>
        <begin position="373"/>
        <end position="401"/>
    </location>
</feature>
<evidence type="ECO:0000313" key="5">
    <source>
        <dbReference type="Proteomes" id="UP000799441"/>
    </source>
</evidence>
<gene>
    <name evidence="4" type="ORF">K431DRAFT_221480</name>
</gene>
<sequence length="536" mass="59117">MLTNGVQAQQQPRPSQPQQSIPHAPPYPPSAQPPLQQHYYPNGAVQGHALAPSVIDGQNGMRYALPPHATLPSGMIGARKTGKEIKRRTKTGCLTCRKRRIKCDEGHPTCRNCQKSKRECLGYDPIFKQQSGPAPIQPAPVIAAPSNSSPLPTQPSSSQHPAQGYGNGNFGFGGPAGAVQNPGVPYDPQFDQSSGAIDPQLGIAQTQYTPTQPAYSTRMLPQRKAKPVAIEQLHMLNDVSPSYQVRDPPPPLTQDDLLEIGRFYNYHYALGLDQVFETTWYMTRGLQHIHSNPQLQDFVIQCAETFRSKSPEFSRSRPSLEARLVWQLAIMPRTAAAAAASSPVDQVLQDLLPRIDVLEYLLTGSFLPAHRIPAPPPRHHLHDPSSGAQGSHSGPNDDPSNTSAAKLYSQFLFWNQLGILVSLRDDSPDLAVHSQVSNSLDTIRGVLHVIESRDVLYSLAIVRHIGGRMEMFTPYRRVVAADVPGASAEQQQQQQQEVEKLEVARIFVEREDSNGLTQVIQRICGMSIRSWVLQRQ</sequence>
<dbReference type="Proteomes" id="UP000799441">
    <property type="component" value="Unassembled WGS sequence"/>
</dbReference>
<organism evidence="4 5">
    <name type="scientific">Polychaeton citri CBS 116435</name>
    <dbReference type="NCBI Taxonomy" id="1314669"/>
    <lineage>
        <taxon>Eukaryota</taxon>
        <taxon>Fungi</taxon>
        <taxon>Dikarya</taxon>
        <taxon>Ascomycota</taxon>
        <taxon>Pezizomycotina</taxon>
        <taxon>Dothideomycetes</taxon>
        <taxon>Dothideomycetidae</taxon>
        <taxon>Capnodiales</taxon>
        <taxon>Capnodiaceae</taxon>
        <taxon>Polychaeton</taxon>
    </lineage>
</organism>
<dbReference type="PANTHER" id="PTHR38791:SF13">
    <property type="entry name" value="ZN(2)-C6 FUNGAL-TYPE DOMAIN-CONTAINING PROTEIN"/>
    <property type="match status" value="1"/>
</dbReference>
<evidence type="ECO:0000256" key="2">
    <source>
        <dbReference type="SAM" id="MobiDB-lite"/>
    </source>
</evidence>
<dbReference type="GO" id="GO:0000981">
    <property type="term" value="F:DNA-binding transcription factor activity, RNA polymerase II-specific"/>
    <property type="evidence" value="ECO:0007669"/>
    <property type="project" value="InterPro"/>
</dbReference>
<feature type="compositionally biased region" description="Pro residues" evidence="2">
    <location>
        <begin position="23"/>
        <end position="32"/>
    </location>
</feature>
<dbReference type="PROSITE" id="PS00463">
    <property type="entry name" value="ZN2_CY6_FUNGAL_1"/>
    <property type="match status" value="1"/>
</dbReference>
<dbReference type="InterPro" id="IPR001138">
    <property type="entry name" value="Zn2Cys6_DnaBD"/>
</dbReference>
<dbReference type="OrthoDB" id="5375558at2759"/>
<feature type="compositionally biased region" description="Polar residues" evidence="2">
    <location>
        <begin position="386"/>
        <end position="401"/>
    </location>
</feature>
<protein>
    <recommendedName>
        <fullName evidence="3">Zn(2)-C6 fungal-type domain-containing protein</fullName>
    </recommendedName>
</protein>
<name>A0A9P4QBD8_9PEZI</name>
<dbReference type="AlphaFoldDB" id="A0A9P4QBD8"/>
<evidence type="ECO:0000256" key="1">
    <source>
        <dbReference type="ARBA" id="ARBA00023242"/>
    </source>
</evidence>
<feature type="compositionally biased region" description="Gly residues" evidence="2">
    <location>
        <begin position="165"/>
        <end position="176"/>
    </location>
</feature>
<dbReference type="Gene3D" id="4.10.240.10">
    <property type="entry name" value="Zn(2)-C6 fungal-type DNA-binding domain"/>
    <property type="match status" value="1"/>
</dbReference>
<keyword evidence="5" id="KW-1185">Reference proteome</keyword>
<dbReference type="InterPro" id="IPR036864">
    <property type="entry name" value="Zn2-C6_fun-type_DNA-bd_sf"/>
</dbReference>
<dbReference type="SUPFAM" id="SSF57701">
    <property type="entry name" value="Zn2/Cys6 DNA-binding domain"/>
    <property type="match status" value="1"/>
</dbReference>
<comment type="caution">
    <text evidence="4">The sequence shown here is derived from an EMBL/GenBank/DDBJ whole genome shotgun (WGS) entry which is preliminary data.</text>
</comment>